<evidence type="ECO:0008006" key="4">
    <source>
        <dbReference type="Google" id="ProtNLM"/>
    </source>
</evidence>
<keyword evidence="1" id="KW-0472">Membrane</keyword>
<evidence type="ECO:0000256" key="1">
    <source>
        <dbReference type="SAM" id="Phobius"/>
    </source>
</evidence>
<feature type="transmembrane region" description="Helical" evidence="1">
    <location>
        <begin position="52"/>
        <end position="73"/>
    </location>
</feature>
<dbReference type="RefSeq" id="WP_354601021.1">
    <property type="nucleotide sequence ID" value="NZ_JBEWZI010000009.1"/>
</dbReference>
<dbReference type="Proteomes" id="UP001549691">
    <property type="component" value="Unassembled WGS sequence"/>
</dbReference>
<keyword evidence="1" id="KW-1133">Transmembrane helix</keyword>
<keyword evidence="1" id="KW-0812">Transmembrane</keyword>
<proteinExistence type="predicted"/>
<feature type="transmembrane region" description="Helical" evidence="1">
    <location>
        <begin position="17"/>
        <end position="40"/>
    </location>
</feature>
<evidence type="ECO:0000313" key="3">
    <source>
        <dbReference type="Proteomes" id="UP001549691"/>
    </source>
</evidence>
<name>A0ABV2TN26_9RHOO</name>
<sequence>MTDSSPRHLPPRLPSSIVALACFWGLAEATLFFIVPDVLLSWLALRRPWAQVWRACLWALGGALLGGVLMYGWGRLAAPSALATLQQIPAISLAMCEAVGQQLREQGALALFTGPLTGVPYKIYAVQSGAQQASLWLFLAISVPARLLRFLAVAGLVRLICRAFPAMSVRFRQGLCMAGWSSFYLYYFWHFA</sequence>
<comment type="caution">
    <text evidence="2">The sequence shown here is derived from an EMBL/GenBank/DDBJ whole genome shotgun (WGS) entry which is preliminary data.</text>
</comment>
<feature type="transmembrane region" description="Helical" evidence="1">
    <location>
        <begin position="169"/>
        <end position="189"/>
    </location>
</feature>
<reference evidence="2 3" key="1">
    <citation type="submission" date="2024-07" db="EMBL/GenBank/DDBJ databases">
        <title>Uliginosibacterium flavum JJ3220;KACC:17644.</title>
        <authorList>
            <person name="Kim M.K."/>
        </authorList>
    </citation>
    <scope>NUCLEOTIDE SEQUENCE [LARGE SCALE GENOMIC DNA]</scope>
    <source>
        <strain evidence="2 3">KACC:17644</strain>
    </source>
</reference>
<feature type="transmembrane region" description="Helical" evidence="1">
    <location>
        <begin position="135"/>
        <end position="157"/>
    </location>
</feature>
<accession>A0ABV2TN26</accession>
<keyword evidence="3" id="KW-1185">Reference proteome</keyword>
<evidence type="ECO:0000313" key="2">
    <source>
        <dbReference type="EMBL" id="MET7014563.1"/>
    </source>
</evidence>
<dbReference type="EMBL" id="JBEWZI010000009">
    <property type="protein sequence ID" value="MET7014563.1"/>
    <property type="molecule type" value="Genomic_DNA"/>
</dbReference>
<protein>
    <recommendedName>
        <fullName evidence="4">DedA family protein</fullName>
    </recommendedName>
</protein>
<gene>
    <name evidence="2" type="ORF">ABXR19_10225</name>
</gene>
<organism evidence="2 3">
    <name type="scientific">Uliginosibacterium flavum</name>
    <dbReference type="NCBI Taxonomy" id="1396831"/>
    <lineage>
        <taxon>Bacteria</taxon>
        <taxon>Pseudomonadati</taxon>
        <taxon>Pseudomonadota</taxon>
        <taxon>Betaproteobacteria</taxon>
        <taxon>Rhodocyclales</taxon>
        <taxon>Zoogloeaceae</taxon>
        <taxon>Uliginosibacterium</taxon>
    </lineage>
</organism>